<dbReference type="InterPro" id="IPR051161">
    <property type="entry name" value="Mannose-6P_isomerase_type2"/>
</dbReference>
<evidence type="ECO:0000256" key="20">
    <source>
        <dbReference type="RuleBase" id="RU004190"/>
    </source>
</evidence>
<organism evidence="25 27">
    <name type="scientific">Pseudomonas yamanorum</name>
    <dbReference type="NCBI Taxonomy" id="515393"/>
    <lineage>
        <taxon>Bacteria</taxon>
        <taxon>Pseudomonadati</taxon>
        <taxon>Pseudomonadota</taxon>
        <taxon>Gammaproteobacteria</taxon>
        <taxon>Pseudomonadales</taxon>
        <taxon>Pseudomonadaceae</taxon>
        <taxon>Pseudomonas</taxon>
    </lineage>
</organism>
<sequence>MIPVILSGGSGTRLWPLSRALKPKQFIALHGDLSLFQATLERIKNLSIEGESVSPAIIVCNEEHRFIVAEQSRSLDLIPQKILLEPTARNTAPAIAAATLSALADGDDPILLVLAADHVIGDTDAFNAALTSAKAEVNKGKIVTFGVVPTKPETGYGYIRTQAAAVDGAAHVEAFVEKPDLATAQGYLAQGNYFWNSGMFMFRASVMKAELERLSPEIMVAAELSLSNAAHDQDFTRLSQVDFVNAPNVSIDYAVMEKTAIASVVILNSPWSDLGAWDSVWEAGAKDANQNCTQGDVLLQDVTNSYVHASHRLVTVAGISDVVVVETADAILVTTKEHAQDVKKIVTELTKNHRIESASHREVYRPWGKYDSVDQGYRYQVKRITVKPGHKLSVQLHHHRAEHWIVVSGTANVQIGDKQVLLTENQSTYIPIGVVHSLENPGRIPLELIEVQSGSYLGEDDIIRFEDRYGRLELV</sequence>
<keyword evidence="11" id="KW-0547">Nucleotide-binding</keyword>
<evidence type="ECO:0000256" key="8">
    <source>
        <dbReference type="ARBA" id="ARBA00012387"/>
    </source>
</evidence>
<dbReference type="Pfam" id="PF00483">
    <property type="entry name" value="NTP_transferase"/>
    <property type="match status" value="1"/>
</dbReference>
<dbReference type="CDD" id="cd02213">
    <property type="entry name" value="cupin_PMI_typeII_C"/>
    <property type="match status" value="1"/>
</dbReference>
<dbReference type="InterPro" id="IPR054566">
    <property type="entry name" value="ManC/GMP-like_b-helix"/>
</dbReference>
<dbReference type="NCBIfam" id="TIGR01479">
    <property type="entry name" value="GMP_PMI"/>
    <property type="match status" value="1"/>
</dbReference>
<feature type="domain" description="MannoseP isomerase/GMP-like beta-helix" evidence="23">
    <location>
        <begin position="301"/>
        <end position="349"/>
    </location>
</feature>
<evidence type="ECO:0000313" key="24">
    <source>
        <dbReference type="EMBL" id="NWE12626.1"/>
    </source>
</evidence>
<evidence type="ECO:0000256" key="9">
    <source>
        <dbReference type="ARBA" id="ARBA00022679"/>
    </source>
</evidence>
<comment type="catalytic activity">
    <reaction evidence="1">
        <text>D-mannose 6-phosphate = D-fructose 6-phosphate</text>
        <dbReference type="Rhea" id="RHEA:12356"/>
        <dbReference type="ChEBI" id="CHEBI:58735"/>
        <dbReference type="ChEBI" id="CHEBI:61527"/>
        <dbReference type="EC" id="5.3.1.8"/>
    </reaction>
</comment>
<evidence type="ECO:0000313" key="27">
    <source>
        <dbReference type="Proteomes" id="UP000537188"/>
    </source>
</evidence>
<dbReference type="GO" id="GO:0042121">
    <property type="term" value="P:alginic acid biosynthetic process"/>
    <property type="evidence" value="ECO:0007669"/>
    <property type="project" value="UniProtKB-KW"/>
</dbReference>
<evidence type="ECO:0000256" key="13">
    <source>
        <dbReference type="ARBA" id="ARBA00023134"/>
    </source>
</evidence>
<evidence type="ECO:0000256" key="19">
    <source>
        <dbReference type="ARBA" id="ARBA00067387"/>
    </source>
</evidence>
<accession>A0A7Y8FD35</accession>
<comment type="similarity">
    <text evidence="5 20">Belongs to the mannose-6-phosphate isomerase type 2 family.</text>
</comment>
<comment type="pathway">
    <text evidence="3">Nucleotide-sugar biosynthesis; GDP-alpha-D-mannose biosynthesis; alpha-D-mannose 1-phosphate from D-fructose 6-phosphate: step 1/2.</text>
</comment>
<dbReference type="InterPro" id="IPR049577">
    <property type="entry name" value="GMPP_N"/>
</dbReference>
<evidence type="ECO:0000259" key="23">
    <source>
        <dbReference type="Pfam" id="PF22640"/>
    </source>
</evidence>
<dbReference type="Proteomes" id="UP000537188">
    <property type="component" value="Unassembled WGS sequence"/>
</dbReference>
<dbReference type="InterPro" id="IPR001538">
    <property type="entry name" value="Man6P_isomerase-2_C"/>
</dbReference>
<dbReference type="InterPro" id="IPR005835">
    <property type="entry name" value="NTP_transferase_dom"/>
</dbReference>
<comment type="cofactor">
    <cofactor evidence="2">
        <name>Co(2+)</name>
        <dbReference type="ChEBI" id="CHEBI:48828"/>
    </cofactor>
</comment>
<dbReference type="SUPFAM" id="SSF53448">
    <property type="entry name" value="Nucleotide-diphospho-sugar transferases"/>
    <property type="match status" value="1"/>
</dbReference>
<dbReference type="InterPro" id="IPR011051">
    <property type="entry name" value="RmlC_Cupin_sf"/>
</dbReference>
<evidence type="ECO:0000256" key="6">
    <source>
        <dbReference type="ARBA" id="ARBA00011245"/>
    </source>
</evidence>
<evidence type="ECO:0000256" key="16">
    <source>
        <dbReference type="ARBA" id="ARBA00023285"/>
    </source>
</evidence>
<name>A0A7Y8FD35_9PSED</name>
<dbReference type="InterPro" id="IPR014710">
    <property type="entry name" value="RmlC-like_jellyroll"/>
</dbReference>
<evidence type="ECO:0000313" key="26">
    <source>
        <dbReference type="Proteomes" id="UP000531950"/>
    </source>
</evidence>
<dbReference type="Gene3D" id="3.90.550.10">
    <property type="entry name" value="Spore Coat Polysaccharide Biosynthesis Protein SpsA, Chain A"/>
    <property type="match status" value="1"/>
</dbReference>
<dbReference type="AlphaFoldDB" id="A0A7Y8FD35"/>
<dbReference type="EC" id="5.3.1.8" evidence="7"/>
<dbReference type="SUPFAM" id="SSF51182">
    <property type="entry name" value="RmlC-like cupins"/>
    <property type="match status" value="1"/>
</dbReference>
<dbReference type="EMBL" id="JACARF010000018">
    <property type="protein sequence ID" value="NWE77147.1"/>
    <property type="molecule type" value="Genomic_DNA"/>
</dbReference>
<dbReference type="PANTHER" id="PTHR46390:SF1">
    <property type="entry name" value="MANNOSE-1-PHOSPHATE GUANYLYLTRANSFERASE"/>
    <property type="match status" value="1"/>
</dbReference>
<evidence type="ECO:0000256" key="3">
    <source>
        <dbReference type="ARBA" id="ARBA00004666"/>
    </source>
</evidence>
<feature type="domain" description="Nucleotidyl transferase" evidence="21">
    <location>
        <begin position="3"/>
        <end position="289"/>
    </location>
</feature>
<dbReference type="Gene3D" id="2.60.120.10">
    <property type="entry name" value="Jelly Rolls"/>
    <property type="match status" value="1"/>
</dbReference>
<dbReference type="GO" id="GO:0004476">
    <property type="term" value="F:mannose-6-phosphate isomerase activity"/>
    <property type="evidence" value="ECO:0007669"/>
    <property type="project" value="UniProtKB-EC"/>
</dbReference>
<evidence type="ECO:0000256" key="11">
    <source>
        <dbReference type="ARBA" id="ARBA00022741"/>
    </source>
</evidence>
<evidence type="ECO:0000259" key="22">
    <source>
        <dbReference type="Pfam" id="PF01050"/>
    </source>
</evidence>
<keyword evidence="16" id="KW-0170">Cobalt</keyword>
<evidence type="ECO:0000256" key="10">
    <source>
        <dbReference type="ARBA" id="ARBA00022695"/>
    </source>
</evidence>
<keyword evidence="14 25" id="KW-0413">Isomerase</keyword>
<dbReference type="GO" id="GO:0004475">
    <property type="term" value="F:mannose-1-phosphate guanylyltransferase (GTP) activity"/>
    <property type="evidence" value="ECO:0007669"/>
    <property type="project" value="UniProtKB-EC"/>
</dbReference>
<dbReference type="Pfam" id="PF22640">
    <property type="entry name" value="ManC_GMP_beta-helix"/>
    <property type="match status" value="1"/>
</dbReference>
<evidence type="ECO:0000256" key="17">
    <source>
        <dbReference type="ARBA" id="ARBA00047343"/>
    </source>
</evidence>
<gene>
    <name evidence="24" type="ORF">HX822_06725</name>
    <name evidence="25" type="ORF">HX828_16400</name>
</gene>
<proteinExistence type="inferred from homology"/>
<dbReference type="FunFam" id="2.60.120.10:FF:000032">
    <property type="entry name" value="Mannose-1-phosphate guanylyltransferase/mannose-6-phosphate isomerase"/>
    <property type="match status" value="1"/>
</dbReference>
<dbReference type="Proteomes" id="UP000531950">
    <property type="component" value="Unassembled WGS sequence"/>
</dbReference>
<dbReference type="CDD" id="cd02509">
    <property type="entry name" value="GDP-M1P_Guanylyltransferase"/>
    <property type="match status" value="1"/>
</dbReference>
<dbReference type="GO" id="GO:0009298">
    <property type="term" value="P:GDP-mannose biosynthetic process"/>
    <property type="evidence" value="ECO:0007669"/>
    <property type="project" value="UniProtKB-UniPathway"/>
</dbReference>
<evidence type="ECO:0000313" key="25">
    <source>
        <dbReference type="EMBL" id="NWE77147.1"/>
    </source>
</evidence>
<protein>
    <recommendedName>
        <fullName evidence="19">Alginate biosynthesis protein AlgA</fullName>
        <ecNumber evidence="8">2.7.7.13</ecNumber>
        <ecNumber evidence="7">5.3.1.8</ecNumber>
    </recommendedName>
</protein>
<comment type="catalytic activity">
    <reaction evidence="17">
        <text>alpha-D-mannose 1-phosphate + GTP + H(+) = GDP-alpha-D-mannose + diphosphate</text>
        <dbReference type="Rhea" id="RHEA:15229"/>
        <dbReference type="ChEBI" id="CHEBI:15378"/>
        <dbReference type="ChEBI" id="CHEBI:33019"/>
        <dbReference type="ChEBI" id="CHEBI:37565"/>
        <dbReference type="ChEBI" id="CHEBI:57527"/>
        <dbReference type="ChEBI" id="CHEBI:58409"/>
        <dbReference type="EC" id="2.7.7.13"/>
    </reaction>
</comment>
<dbReference type="GO" id="GO:0005525">
    <property type="term" value="F:GTP binding"/>
    <property type="evidence" value="ECO:0007669"/>
    <property type="project" value="UniProtKB-KW"/>
</dbReference>
<keyword evidence="10 25" id="KW-0548">Nucleotidyltransferase</keyword>
<evidence type="ECO:0000256" key="2">
    <source>
        <dbReference type="ARBA" id="ARBA00001941"/>
    </source>
</evidence>
<evidence type="ECO:0000256" key="15">
    <source>
        <dbReference type="ARBA" id="ARBA00023268"/>
    </source>
</evidence>
<keyword evidence="9 25" id="KW-0808">Transferase</keyword>
<evidence type="ECO:0000256" key="7">
    <source>
        <dbReference type="ARBA" id="ARBA00011956"/>
    </source>
</evidence>
<dbReference type="Pfam" id="PF01050">
    <property type="entry name" value="MannoseP_isomer"/>
    <property type="match status" value="1"/>
</dbReference>
<dbReference type="EMBL" id="JACARG010000010">
    <property type="protein sequence ID" value="NWE12626.1"/>
    <property type="molecule type" value="Genomic_DNA"/>
</dbReference>
<dbReference type="FunFam" id="3.90.550.10:FF:000046">
    <property type="entry name" value="Mannose-1-phosphate guanylyltransferase (GDP)"/>
    <property type="match status" value="1"/>
</dbReference>
<keyword evidence="13" id="KW-0342">GTP-binding</keyword>
<reference evidence="26 27" key="1">
    <citation type="submission" date="2020-04" db="EMBL/GenBank/DDBJ databases">
        <title>Molecular characterization of pseudomonads from Agaricus bisporus reveal novel blotch 2 pathogens in Western Europe.</title>
        <authorList>
            <person name="Taparia T."/>
            <person name="Krijger M."/>
            <person name="Haynes E."/>
            <person name="Elpinstone J.G."/>
            <person name="Noble R."/>
            <person name="Van Der Wolf J."/>
        </authorList>
    </citation>
    <scope>NUCLEOTIDE SEQUENCE [LARGE SCALE GENOMIC DNA]</scope>
    <source>
        <strain evidence="25 27">IPO3781</strain>
        <strain evidence="24 26">IPO3782</strain>
    </source>
</reference>
<comment type="pathway">
    <text evidence="4">Nucleotide-sugar biosynthesis; GDP-alpha-D-mannose biosynthesis; GDP-alpha-D-mannose from alpha-D-mannose 1-phosphate (GTP route): step 1/1.</text>
</comment>
<feature type="domain" description="Mannose-6-phosphate isomerase type II C-terminal" evidence="22">
    <location>
        <begin position="354"/>
        <end position="467"/>
    </location>
</feature>
<evidence type="ECO:0000256" key="12">
    <source>
        <dbReference type="ARBA" id="ARBA00022841"/>
    </source>
</evidence>
<keyword evidence="12" id="KW-0016">Alginate biosynthesis</keyword>
<evidence type="ECO:0000259" key="21">
    <source>
        <dbReference type="Pfam" id="PF00483"/>
    </source>
</evidence>
<dbReference type="UniPathway" id="UPA00126">
    <property type="reaction ID" value="UER00930"/>
</dbReference>
<dbReference type="InterPro" id="IPR029044">
    <property type="entry name" value="Nucleotide-diphossugar_trans"/>
</dbReference>
<evidence type="ECO:0000256" key="5">
    <source>
        <dbReference type="ARBA" id="ARBA00006115"/>
    </source>
</evidence>
<comment type="caution">
    <text evidence="25">The sequence shown here is derived from an EMBL/GenBank/DDBJ whole genome shotgun (WGS) entry which is preliminary data.</text>
</comment>
<evidence type="ECO:0000256" key="18">
    <source>
        <dbReference type="ARBA" id="ARBA00057590"/>
    </source>
</evidence>
<keyword evidence="15" id="KW-0511">Multifunctional enzyme</keyword>
<comment type="function">
    <text evidence="18">Produces a precursor for alginate polymerization. The alginate layer provides a protective barrier against host immune defenses and antibiotics.</text>
</comment>
<evidence type="ECO:0000256" key="1">
    <source>
        <dbReference type="ARBA" id="ARBA00000757"/>
    </source>
</evidence>
<dbReference type="PANTHER" id="PTHR46390">
    <property type="entry name" value="MANNOSE-1-PHOSPHATE GUANYLYLTRANSFERASE"/>
    <property type="match status" value="1"/>
</dbReference>
<comment type="subunit">
    <text evidence="6">Monomer.</text>
</comment>
<evidence type="ECO:0000256" key="14">
    <source>
        <dbReference type="ARBA" id="ARBA00023235"/>
    </source>
</evidence>
<evidence type="ECO:0000256" key="4">
    <source>
        <dbReference type="ARBA" id="ARBA00004823"/>
    </source>
</evidence>
<dbReference type="EC" id="2.7.7.13" evidence="8"/>
<dbReference type="RefSeq" id="WP_177076624.1">
    <property type="nucleotide sequence ID" value="NZ_JACAOQ010000034.1"/>
</dbReference>
<dbReference type="InterPro" id="IPR006375">
    <property type="entry name" value="Man1P_GuaTrfase/Man6P_Isoase"/>
</dbReference>